<dbReference type="RefSeq" id="WP_089825305.1">
    <property type="nucleotide sequence ID" value="NZ_FODV01000007.1"/>
</dbReference>
<dbReference type="GO" id="GO:0008233">
    <property type="term" value="F:peptidase activity"/>
    <property type="evidence" value="ECO:0007669"/>
    <property type="project" value="UniProtKB-KW"/>
</dbReference>
<dbReference type="GO" id="GO:0006508">
    <property type="term" value="P:proteolysis"/>
    <property type="evidence" value="ECO:0007669"/>
    <property type="project" value="UniProtKB-KW"/>
</dbReference>
<protein>
    <submittedName>
        <fullName evidence="3">Protease I</fullName>
    </submittedName>
</protein>
<dbReference type="PANTHER" id="PTHR42733:SF12">
    <property type="entry name" value="PROTEINASE"/>
    <property type="match status" value="1"/>
</dbReference>
<organism evidence="3 4">
    <name type="scientific">Halogranum amylolyticum</name>
    <dbReference type="NCBI Taxonomy" id="660520"/>
    <lineage>
        <taxon>Archaea</taxon>
        <taxon>Methanobacteriati</taxon>
        <taxon>Methanobacteriota</taxon>
        <taxon>Stenosarchaea group</taxon>
        <taxon>Halobacteria</taxon>
        <taxon>Halobacteriales</taxon>
        <taxon>Haloferacaceae</taxon>
    </lineage>
</organism>
<comment type="similarity">
    <text evidence="1">Belongs to the peptidase C56 family.</text>
</comment>
<evidence type="ECO:0000313" key="3">
    <source>
        <dbReference type="EMBL" id="SEO91240.1"/>
    </source>
</evidence>
<keyword evidence="3" id="KW-0645">Protease</keyword>
<reference evidence="4" key="1">
    <citation type="submission" date="2016-10" db="EMBL/GenBank/DDBJ databases">
        <authorList>
            <person name="Varghese N."/>
            <person name="Submissions S."/>
        </authorList>
    </citation>
    <scope>NUCLEOTIDE SEQUENCE [LARGE SCALE GENOMIC DNA]</scope>
    <source>
        <strain evidence="4">CGMCC 1.10121</strain>
    </source>
</reference>
<dbReference type="PANTHER" id="PTHR42733">
    <property type="entry name" value="DJ-1 PROTEIN"/>
    <property type="match status" value="1"/>
</dbReference>
<dbReference type="Pfam" id="PF01965">
    <property type="entry name" value="DJ-1_PfpI"/>
    <property type="match status" value="1"/>
</dbReference>
<dbReference type="Gene3D" id="3.40.50.880">
    <property type="match status" value="1"/>
</dbReference>
<accession>A0A1H8TJH7</accession>
<dbReference type="SUPFAM" id="SSF52317">
    <property type="entry name" value="Class I glutamine amidotransferase-like"/>
    <property type="match status" value="1"/>
</dbReference>
<sequence>MSDTEQSLDGTRIAILLAPRGTEEVEFTEPKQALAEAGADVDVVGSETGDVQTRNDDLEPGESFEVERAFSDVSADDYDGVVVPGGTVGADTLRADEEAVEFVESHVEDRKPLAAICHGPWMLVEAGLTEGRRLTSYHSLRTDIRNAGGEWVDEEVVTDDGVVTSRNPDDLSAFCETLVDEFAAR</sequence>
<name>A0A1H8TJH7_9EURY</name>
<evidence type="ECO:0000256" key="1">
    <source>
        <dbReference type="ARBA" id="ARBA00008542"/>
    </source>
</evidence>
<gene>
    <name evidence="3" type="ORF">SAMN04487948_107122</name>
</gene>
<dbReference type="Proteomes" id="UP000199126">
    <property type="component" value="Unassembled WGS sequence"/>
</dbReference>
<dbReference type="CDD" id="cd03134">
    <property type="entry name" value="GATase1_PfpI_like"/>
    <property type="match status" value="1"/>
</dbReference>
<feature type="domain" description="DJ-1/PfpI" evidence="2">
    <location>
        <begin position="12"/>
        <end position="180"/>
    </location>
</feature>
<dbReference type="InterPro" id="IPR006286">
    <property type="entry name" value="C56_PfpI-like"/>
</dbReference>
<proteinExistence type="inferred from homology"/>
<evidence type="ECO:0000313" key="4">
    <source>
        <dbReference type="Proteomes" id="UP000199126"/>
    </source>
</evidence>
<dbReference type="AlphaFoldDB" id="A0A1H8TJH7"/>
<dbReference type="PROSITE" id="PS51276">
    <property type="entry name" value="PEPTIDASE_C56_PFPI"/>
    <property type="match status" value="1"/>
</dbReference>
<dbReference type="OrthoDB" id="82036at2157"/>
<dbReference type="NCBIfam" id="TIGR01382">
    <property type="entry name" value="PfpI"/>
    <property type="match status" value="1"/>
</dbReference>
<dbReference type="EMBL" id="FODV01000007">
    <property type="protein sequence ID" value="SEO91240.1"/>
    <property type="molecule type" value="Genomic_DNA"/>
</dbReference>
<evidence type="ECO:0000259" key="2">
    <source>
        <dbReference type="Pfam" id="PF01965"/>
    </source>
</evidence>
<keyword evidence="4" id="KW-1185">Reference proteome</keyword>
<dbReference type="InterPro" id="IPR029062">
    <property type="entry name" value="Class_I_gatase-like"/>
</dbReference>
<dbReference type="InterPro" id="IPR002818">
    <property type="entry name" value="DJ-1/PfpI"/>
</dbReference>
<keyword evidence="3" id="KW-0378">Hydrolase</keyword>